<accession>J7L002</accession>
<gene>
    <name evidence="1" type="ordered locus">B005_2511</name>
</gene>
<organism evidence="1 2">
    <name type="scientific">Nocardiopsis alba (strain ATCC BAA-2165 / BE74)</name>
    <dbReference type="NCBI Taxonomy" id="1205910"/>
    <lineage>
        <taxon>Bacteria</taxon>
        <taxon>Bacillati</taxon>
        <taxon>Actinomycetota</taxon>
        <taxon>Actinomycetes</taxon>
        <taxon>Streptosporangiales</taxon>
        <taxon>Nocardiopsidaceae</taxon>
        <taxon>Nocardiopsis</taxon>
    </lineage>
</organism>
<proteinExistence type="predicted"/>
<dbReference type="Proteomes" id="UP000003779">
    <property type="component" value="Chromosome"/>
</dbReference>
<name>J7L002_NOCAA</name>
<evidence type="ECO:0000313" key="1">
    <source>
        <dbReference type="EMBL" id="AFR06998.1"/>
    </source>
</evidence>
<reference evidence="2" key="2">
    <citation type="submission" date="2012-08" db="EMBL/GenBank/DDBJ databases">
        <title>Whole-genome sequence of Nocardiopsis alba strain ATCC BAA-2165 associated with honeybees.</title>
        <authorList>
            <person name="Qiao J."/>
            <person name="Chen L."/>
            <person name="Li Y."/>
            <person name="Wang J."/>
            <person name="Zhang W."/>
            <person name="Chen S."/>
        </authorList>
    </citation>
    <scope>NUCLEOTIDE SEQUENCE [LARGE SCALE GENOMIC DNA]</scope>
    <source>
        <strain evidence="2">ATCC BAA-2165 / BE74</strain>
    </source>
</reference>
<dbReference type="HOGENOM" id="CLU_3273445_0_0_11"/>
<evidence type="ECO:0000313" key="2">
    <source>
        <dbReference type="Proteomes" id="UP000003779"/>
    </source>
</evidence>
<reference evidence="1 2" key="1">
    <citation type="journal article" date="2012" name="J. Bacteriol.">
        <title>Whole-Genome Sequence of Nocardiopsis alba Strain ATCC BAA-2165, Associated with Honeybees.</title>
        <authorList>
            <person name="Qiao J."/>
            <person name="Chen L."/>
            <person name="Li Y."/>
            <person name="Wang J."/>
            <person name="Zhang W."/>
            <person name="Chen S."/>
        </authorList>
    </citation>
    <scope>NUCLEOTIDE SEQUENCE [LARGE SCALE GENOMIC DNA]</scope>
    <source>
        <strain evidence="2">ATCC BAA-2165 / BE74</strain>
    </source>
</reference>
<sequence>MFGAVRRPRDSSYRTPGHVFRFLSFASRAAPRALIVPFRAF</sequence>
<protein>
    <submittedName>
        <fullName evidence="1">Uncharacterized protein</fullName>
    </submittedName>
</protein>
<dbReference type="AlphaFoldDB" id="J7L002"/>
<dbReference type="KEGG" id="nal:B005_2511"/>
<dbReference type="EMBL" id="CP003788">
    <property type="protein sequence ID" value="AFR06998.1"/>
    <property type="molecule type" value="Genomic_DNA"/>
</dbReference>